<dbReference type="Pfam" id="PF24798">
    <property type="entry name" value="Ig-CFAP74_4th"/>
    <property type="match status" value="1"/>
</dbReference>
<evidence type="ECO:0000259" key="5">
    <source>
        <dbReference type="Pfam" id="PF24798"/>
    </source>
</evidence>
<evidence type="ECO:0000313" key="7">
    <source>
        <dbReference type="Proteomes" id="UP000694680"/>
    </source>
</evidence>
<sequence>MQVEANLDKPPLTSGKIVTVSSKKMIGNDTGRPLFISKPEIVTFKDFELGKTYQKKIVLTNISYNVNHCKFLRVSPHLKDWISINVVMGFIEGLFNIPLNMTFFHAGLLVCISINQKSNLLCGFKMNKDVEGEILFSSSAQTVFSVPVRCTMKKCMVSSAEDLVDFGSHIVGQTISRTIILTNEGALATNFSLDTPTSPMSPGTSFVQTQNSANTRQVTSSQIESNKGSSPTDGDQIQHQRSPNVSEASQQELSSETPMPTHACVSSDVVTHIDQTTSDCDITLGQVKEGELGPYESIKLQILFIPTIPGKTELDFVIKFSDKSCKPIPMQAKGEAVRMPVCVVQPCIDLKICMMDRLYQDTISTALKVNFDVRPEMKKHMEILPKTGFIQAQSAFHAQLKFMPRHSLAKDAGEFFDSVTGVLEVPMTIQVIGQVQPTCFTVHAVVTSSDLQFEPSEVDFRSCSIYDSVKSSVRIHNLSLLPQEFGFLVLPEVQPNDGFGTLLPQETLEIFLIFSAKKAKEYNFQLSCKTEINRDFVLCCRGVGVRPPLQLSHSVVQFGATAVGDHSTAIIQLINDHTWSTQSKHAGTAVTTDDVVPAVGPRMFCFVVPEDSGISVIPLAARILPGEVKHSTCYLYTQSLLIALIQSEQYDQAKASLLLSFTQRYREYVVPCFVSDGDPPEDDLQAQPAWSPINTLYLTLQCPAVQPPLLVISNNGHNVIDFHQVVVGGRGIQRCTIQNISNESIDLWSSLLDVCGPFSLLNALRNIRPGEKHTLVFAFCPALAEKDTIEIHCQRMSLALTLCGEGVALAVTCSHSEGLLDFGHVLAQESTSQVIKLQNTSMVAVAFRTLLDSLSPSQQQGACDHSGDSVFSVVPAEGSISPGQNQDITVTFHPRHPSINYFDKLTVELMSKSPLCVINLRGGASSHNMYVEGGDPLTVPFKSLLSSLSPYTPQLSGMHASAFRLFYIFDYNRCETSGLGFSRDSS</sequence>
<dbReference type="SUPFAM" id="SSF49354">
    <property type="entry name" value="PapD-like"/>
    <property type="match status" value="1"/>
</dbReference>
<dbReference type="InterPro" id="IPR056306">
    <property type="entry name" value="Ig-CFAP74_2nd"/>
</dbReference>
<organism evidence="6 7">
    <name type="scientific">Gouania willdenowi</name>
    <name type="common">Blunt-snouted clingfish</name>
    <name type="synonym">Lepadogaster willdenowi</name>
    <dbReference type="NCBI Taxonomy" id="441366"/>
    <lineage>
        <taxon>Eukaryota</taxon>
        <taxon>Metazoa</taxon>
        <taxon>Chordata</taxon>
        <taxon>Craniata</taxon>
        <taxon>Vertebrata</taxon>
        <taxon>Euteleostomi</taxon>
        <taxon>Actinopterygii</taxon>
        <taxon>Neopterygii</taxon>
        <taxon>Teleostei</taxon>
        <taxon>Neoteleostei</taxon>
        <taxon>Acanthomorphata</taxon>
        <taxon>Ovalentaria</taxon>
        <taxon>Blenniimorphae</taxon>
        <taxon>Blenniiformes</taxon>
        <taxon>Gobiesocoidei</taxon>
        <taxon>Gobiesocidae</taxon>
        <taxon>Gobiesocinae</taxon>
        <taxon>Gouania</taxon>
    </lineage>
</organism>
<accession>A0A8C5DVF4</accession>
<dbReference type="Gene3D" id="2.60.40.10">
    <property type="entry name" value="Immunoglobulins"/>
    <property type="match status" value="4"/>
</dbReference>
<dbReference type="InterPro" id="IPR058536">
    <property type="entry name" value="Ig_CFAP65_4th"/>
</dbReference>
<evidence type="ECO:0000259" key="2">
    <source>
        <dbReference type="Pfam" id="PF24507"/>
    </source>
</evidence>
<feature type="compositionally biased region" description="Polar residues" evidence="1">
    <location>
        <begin position="192"/>
        <end position="258"/>
    </location>
</feature>
<dbReference type="Pfam" id="PF24507">
    <property type="entry name" value="Ig_CFAP65_4th"/>
    <property type="match status" value="1"/>
</dbReference>
<dbReference type="Proteomes" id="UP000694680">
    <property type="component" value="Chromosome 7"/>
</dbReference>
<evidence type="ECO:0000313" key="6">
    <source>
        <dbReference type="Ensembl" id="ENSGWIP00000012171.1"/>
    </source>
</evidence>
<proteinExistence type="predicted"/>
<dbReference type="PANTHER" id="PTHR22538">
    <property type="entry name" value="CILIA- AND FLAGELLA-ASSOCIATED PROTEIN 74"/>
    <property type="match status" value="1"/>
</dbReference>
<protein>
    <submittedName>
        <fullName evidence="6">Uncharacterized protein</fullName>
    </submittedName>
</protein>
<dbReference type="Pfam" id="PF24770">
    <property type="entry name" value="Ig-CFAP74_2"/>
    <property type="match status" value="1"/>
</dbReference>
<keyword evidence="7" id="KW-1185">Reference proteome</keyword>
<evidence type="ECO:0000256" key="1">
    <source>
        <dbReference type="SAM" id="MobiDB-lite"/>
    </source>
</evidence>
<feature type="region of interest" description="Disordered" evidence="1">
    <location>
        <begin position="192"/>
        <end position="261"/>
    </location>
</feature>
<dbReference type="Ensembl" id="ENSGWIT00000013579.1">
    <property type="protein sequence ID" value="ENSGWIP00000012171.1"/>
    <property type="gene ID" value="ENSGWIG00000007089.1"/>
</dbReference>
<dbReference type="AlphaFoldDB" id="A0A8C5DVF4"/>
<feature type="domain" description="CFAP74 second Ig-like" evidence="3">
    <location>
        <begin position="161"/>
        <end position="337"/>
    </location>
</feature>
<reference evidence="6" key="2">
    <citation type="submission" date="2025-08" db="UniProtKB">
        <authorList>
            <consortium name="Ensembl"/>
        </authorList>
    </citation>
    <scope>IDENTIFICATION</scope>
</reference>
<dbReference type="InterPro" id="IPR056307">
    <property type="entry name" value="Ig-CFAP74_3rd"/>
</dbReference>
<gene>
    <name evidence="6" type="primary">cfap74</name>
</gene>
<evidence type="ECO:0000259" key="4">
    <source>
        <dbReference type="Pfam" id="PF24778"/>
    </source>
</evidence>
<feature type="domain" description="CFAP74 third Ig-like" evidence="4">
    <location>
        <begin position="341"/>
        <end position="447"/>
    </location>
</feature>
<dbReference type="PANTHER" id="PTHR22538:SF0">
    <property type="entry name" value="CILIA- AND FLAGELLA-ASSOCIATED PROTEIN 74"/>
    <property type="match status" value="1"/>
</dbReference>
<name>A0A8C5DVF4_GOUWI</name>
<dbReference type="InterPro" id="IPR056310">
    <property type="entry name" value="Ig-CFAP74_4th"/>
</dbReference>
<dbReference type="InterPro" id="IPR013783">
    <property type="entry name" value="Ig-like_fold"/>
</dbReference>
<reference evidence="6" key="1">
    <citation type="submission" date="2020-06" db="EMBL/GenBank/DDBJ databases">
        <authorList>
            <consortium name="Wellcome Sanger Institute Data Sharing"/>
        </authorList>
    </citation>
    <scope>NUCLEOTIDE SEQUENCE [LARGE SCALE GENOMIC DNA]</scope>
</reference>
<dbReference type="InterPro" id="IPR008962">
    <property type="entry name" value="PapD-like_sf"/>
</dbReference>
<reference evidence="6" key="3">
    <citation type="submission" date="2025-09" db="UniProtKB">
        <authorList>
            <consortium name="Ensembl"/>
        </authorList>
    </citation>
    <scope>IDENTIFICATION</scope>
</reference>
<dbReference type="Pfam" id="PF24778">
    <property type="entry name" value="Ig-CFAP74_3rd"/>
    <property type="match status" value="1"/>
</dbReference>
<feature type="domain" description="CFAP74 fourth Ig-like" evidence="5">
    <location>
        <begin position="453"/>
        <end position="544"/>
    </location>
</feature>
<evidence type="ECO:0000259" key="3">
    <source>
        <dbReference type="Pfam" id="PF24770"/>
    </source>
</evidence>
<feature type="domain" description="CFAP65 fourth Ig-like" evidence="2">
    <location>
        <begin position="820"/>
        <end position="924"/>
    </location>
</feature>
<dbReference type="Pfam" id="PF24771">
    <property type="entry name" value="Ig_CFAP74_1st"/>
    <property type="match status" value="1"/>
</dbReference>